<dbReference type="RefSeq" id="WP_275683053.1">
    <property type="nucleotide sequence ID" value="NZ_JAJLJH010000003.1"/>
</dbReference>
<evidence type="ECO:0000313" key="4">
    <source>
        <dbReference type="Proteomes" id="UP001139353"/>
    </source>
</evidence>
<evidence type="ECO:0000256" key="1">
    <source>
        <dbReference type="ARBA" id="ARBA00007100"/>
    </source>
</evidence>
<dbReference type="Pfam" id="PF13371">
    <property type="entry name" value="TPR_9"/>
    <property type="match status" value="1"/>
</dbReference>
<protein>
    <submittedName>
        <fullName evidence="3">Transglutaminase-like domain-containing protein</fullName>
    </submittedName>
</protein>
<sequence>MSLVPRPTPTFNAPSALEYFDALVADDEQFPLLEAAIAIAQDETPGLDVEAVLADVDALALRLKNRLAPDAPVLHRLRTLNRYFFEELGFAGNVNDYHDPANSYLPDVLARRRGIPITLALLYMEIAGHIGLRAEGVSFPGHFLVKMRLPQGEVVIDPFTGQSLSRSDLEERLDVVRQASAIRDAFDVPLGLFLQAAGPRDIIGRMLRNLRQIHQGRGDVQRLLAVLDRQVVLEPRDWDTYRLRGDVLDGMGRTEEAAFDWGLYLEHTPDAADADSLQRRILAARSQRH</sequence>
<evidence type="ECO:0000313" key="3">
    <source>
        <dbReference type="EMBL" id="MCK9687017.1"/>
    </source>
</evidence>
<keyword evidence="4" id="KW-1185">Reference proteome</keyword>
<accession>A0A9X2C070</accession>
<comment type="caution">
    <text evidence="3">The sequence shown here is derived from an EMBL/GenBank/DDBJ whole genome shotgun (WGS) entry which is preliminary data.</text>
</comment>
<proteinExistence type="inferred from homology"/>
<dbReference type="EMBL" id="JAJLJH010000003">
    <property type="protein sequence ID" value="MCK9687017.1"/>
    <property type="molecule type" value="Genomic_DNA"/>
</dbReference>
<dbReference type="InterPro" id="IPR032698">
    <property type="entry name" value="SirB1_N"/>
</dbReference>
<feature type="domain" description="Protein SirB1 N-terminal" evidence="2">
    <location>
        <begin position="51"/>
        <end position="208"/>
    </location>
</feature>
<name>A0A9X2C070_9BURK</name>
<organism evidence="3 4">
    <name type="scientific">Scleromatobacter humisilvae</name>
    <dbReference type="NCBI Taxonomy" id="2897159"/>
    <lineage>
        <taxon>Bacteria</taxon>
        <taxon>Pseudomonadati</taxon>
        <taxon>Pseudomonadota</taxon>
        <taxon>Betaproteobacteria</taxon>
        <taxon>Burkholderiales</taxon>
        <taxon>Sphaerotilaceae</taxon>
        <taxon>Scleromatobacter</taxon>
    </lineage>
</organism>
<comment type="similarity">
    <text evidence="1">Belongs to the UPF0162 family.</text>
</comment>
<dbReference type="Pfam" id="PF13369">
    <property type="entry name" value="Transglut_core2"/>
    <property type="match status" value="1"/>
</dbReference>
<dbReference type="Gene3D" id="1.25.40.10">
    <property type="entry name" value="Tetratricopeptide repeat domain"/>
    <property type="match status" value="1"/>
</dbReference>
<dbReference type="Proteomes" id="UP001139353">
    <property type="component" value="Unassembled WGS sequence"/>
</dbReference>
<evidence type="ECO:0000259" key="2">
    <source>
        <dbReference type="Pfam" id="PF13369"/>
    </source>
</evidence>
<dbReference type="PANTHER" id="PTHR31350:SF21">
    <property type="entry name" value="F-BOX ONLY PROTEIN 21"/>
    <property type="match status" value="1"/>
</dbReference>
<reference evidence="3" key="1">
    <citation type="submission" date="2021-11" db="EMBL/GenBank/DDBJ databases">
        <title>BS-T2-15 a new species belonging to the Comamonadaceae family isolated from the soil of a French oak forest.</title>
        <authorList>
            <person name="Mieszkin S."/>
            <person name="Alain K."/>
        </authorList>
    </citation>
    <scope>NUCLEOTIDE SEQUENCE</scope>
    <source>
        <strain evidence="3">BS-T2-15</strain>
    </source>
</reference>
<dbReference type="InterPro" id="IPR011990">
    <property type="entry name" value="TPR-like_helical_dom_sf"/>
</dbReference>
<gene>
    <name evidence="3" type="ORF">LPC04_14995</name>
</gene>
<dbReference type="SUPFAM" id="SSF48452">
    <property type="entry name" value="TPR-like"/>
    <property type="match status" value="1"/>
</dbReference>
<dbReference type="AlphaFoldDB" id="A0A9X2C070"/>
<dbReference type="PANTHER" id="PTHR31350">
    <property type="entry name" value="SI:DKEY-261L7.2"/>
    <property type="match status" value="1"/>
</dbReference>